<protein>
    <submittedName>
        <fullName evidence="3">SGNH/GDSL hydrolase family protein</fullName>
    </submittedName>
</protein>
<dbReference type="InterPro" id="IPR055041">
    <property type="entry name" value="Ape1_N"/>
</dbReference>
<dbReference type="GO" id="GO:0016787">
    <property type="term" value="F:hydrolase activity"/>
    <property type="evidence" value="ECO:0007669"/>
    <property type="project" value="UniProtKB-KW"/>
</dbReference>
<reference evidence="4" key="1">
    <citation type="journal article" date="2019" name="Int. J. Syst. Evol. Microbiol.">
        <title>The Global Catalogue of Microorganisms (GCM) 10K type strain sequencing project: providing services to taxonomists for standard genome sequencing and annotation.</title>
        <authorList>
            <consortium name="The Broad Institute Genomics Platform"/>
            <consortium name="The Broad Institute Genome Sequencing Center for Infectious Disease"/>
            <person name="Wu L."/>
            <person name="Ma J."/>
        </authorList>
    </citation>
    <scope>NUCLEOTIDE SEQUENCE [LARGE SCALE GENOMIC DNA]</scope>
    <source>
        <strain evidence="4">JCM 18424</strain>
    </source>
</reference>
<name>A0ABP9MX78_9GAMM</name>
<dbReference type="Pfam" id="PF22753">
    <property type="entry name" value="Ape1_N"/>
    <property type="match status" value="1"/>
</dbReference>
<feature type="domain" description="Peptidoglycan O-acetylesterase N-terminal" evidence="2">
    <location>
        <begin position="88"/>
        <end position="196"/>
    </location>
</feature>
<comment type="caution">
    <text evidence="3">The sequence shown here is derived from an EMBL/GenBank/DDBJ whole genome shotgun (WGS) entry which is preliminary data.</text>
</comment>
<accession>A0ABP9MX78</accession>
<proteinExistence type="predicted"/>
<evidence type="ECO:0000259" key="2">
    <source>
        <dbReference type="Pfam" id="PF22753"/>
    </source>
</evidence>
<gene>
    <name evidence="3" type="ORF">GCM10023338_15730</name>
</gene>
<evidence type="ECO:0000313" key="4">
    <source>
        <dbReference type="Proteomes" id="UP001500631"/>
    </source>
</evidence>
<dbReference type="Pfam" id="PF13472">
    <property type="entry name" value="Lipase_GDSL_2"/>
    <property type="match status" value="1"/>
</dbReference>
<dbReference type="Gene3D" id="2.60.120.1360">
    <property type="match status" value="1"/>
</dbReference>
<dbReference type="RefSeq" id="WP_077925858.1">
    <property type="nucleotide sequence ID" value="NZ_BAABKE010000005.1"/>
</dbReference>
<dbReference type="EMBL" id="BAABKE010000005">
    <property type="protein sequence ID" value="GAA5100763.1"/>
    <property type="molecule type" value="Genomic_DNA"/>
</dbReference>
<dbReference type="Gene3D" id="3.40.50.1110">
    <property type="entry name" value="SGNH hydrolase"/>
    <property type="match status" value="1"/>
</dbReference>
<dbReference type="SUPFAM" id="SSF52266">
    <property type="entry name" value="SGNH hydrolase"/>
    <property type="match status" value="1"/>
</dbReference>
<evidence type="ECO:0000259" key="1">
    <source>
        <dbReference type="Pfam" id="PF13472"/>
    </source>
</evidence>
<dbReference type="InterPro" id="IPR013830">
    <property type="entry name" value="SGNH_hydro"/>
</dbReference>
<keyword evidence="4" id="KW-1185">Reference proteome</keyword>
<dbReference type="Proteomes" id="UP001500631">
    <property type="component" value="Unassembled WGS sequence"/>
</dbReference>
<organism evidence="3 4">
    <name type="scientific">Wohlfahrtiimonas larvae</name>
    <dbReference type="NCBI Taxonomy" id="1157986"/>
    <lineage>
        <taxon>Bacteria</taxon>
        <taxon>Pseudomonadati</taxon>
        <taxon>Pseudomonadota</taxon>
        <taxon>Gammaproteobacteria</taxon>
        <taxon>Cardiobacteriales</taxon>
        <taxon>Ignatzschineriaceae</taxon>
        <taxon>Wohlfahrtiimonas</taxon>
    </lineage>
</organism>
<sequence length="388" mass="43644">MKRVIGICGIAIMGLMLSGCQTFNTEHGYGIVDYGNDNSDALKNKMRQLLIEKNTVVSIIQFGDAHTSTGYFIETLRHLMQQRFGNAGIGWMTPIAINRSAYQWDIINSQNTLQTDFPMGGYIAKPKHNGAEIKVVLNSGQPRVGLWNVHLMLKSKTTEPISILDTDGKADLSYSLMNIEPNQWRVMNTVTTMPFSIRADSQVELGGLWLQKHNQPGVIVSAVGMKDAQLVAWNQWSPQWLSELQMTNSDLVILEYGTNEALDKNLDAQEYRTNLVTSIQRIRKQLPNAVILLLSPPDLMIQNQQKGTCVEHVPISYEIVKSTQIAVAKAENLLYWDWQKAMGGRCNIAKWYSEGLAQKDLIHLTPLGYEISAEILYQSLLQYWGIAK</sequence>
<feature type="domain" description="SGNH hydrolase-type esterase" evidence="1">
    <location>
        <begin position="218"/>
        <end position="371"/>
    </location>
</feature>
<dbReference type="PROSITE" id="PS51257">
    <property type="entry name" value="PROKAR_LIPOPROTEIN"/>
    <property type="match status" value="1"/>
</dbReference>
<keyword evidence="3" id="KW-0378">Hydrolase</keyword>
<evidence type="ECO:0000313" key="3">
    <source>
        <dbReference type="EMBL" id="GAA5100763.1"/>
    </source>
</evidence>
<dbReference type="InterPro" id="IPR036514">
    <property type="entry name" value="SGNH_hydro_sf"/>
</dbReference>